<evidence type="ECO:0000256" key="1">
    <source>
        <dbReference type="ARBA" id="ARBA00008887"/>
    </source>
</evidence>
<accession>A0ABD2NZC0</accession>
<feature type="domain" description="Dynein heavy chain tail" evidence="2">
    <location>
        <begin position="3"/>
        <end position="95"/>
    </location>
</feature>
<organism evidence="3 4">
    <name type="scientific">Cryptolaemus montrouzieri</name>
    <dbReference type="NCBI Taxonomy" id="559131"/>
    <lineage>
        <taxon>Eukaryota</taxon>
        <taxon>Metazoa</taxon>
        <taxon>Ecdysozoa</taxon>
        <taxon>Arthropoda</taxon>
        <taxon>Hexapoda</taxon>
        <taxon>Insecta</taxon>
        <taxon>Pterygota</taxon>
        <taxon>Neoptera</taxon>
        <taxon>Endopterygota</taxon>
        <taxon>Coleoptera</taxon>
        <taxon>Polyphaga</taxon>
        <taxon>Cucujiformia</taxon>
        <taxon>Coccinelloidea</taxon>
        <taxon>Coccinellidae</taxon>
        <taxon>Scymninae</taxon>
        <taxon>Scymnini</taxon>
        <taxon>Cryptolaemus</taxon>
    </lineage>
</organism>
<comment type="caution">
    <text evidence="3">The sequence shown here is derived from an EMBL/GenBank/DDBJ whole genome shotgun (WGS) entry which is preliminary data.</text>
</comment>
<dbReference type="PANTHER" id="PTHR46532:SF4">
    <property type="entry name" value="AAA+ ATPASE DOMAIN-CONTAINING PROTEIN"/>
    <property type="match status" value="1"/>
</dbReference>
<dbReference type="InterPro" id="IPR026983">
    <property type="entry name" value="DHC"/>
</dbReference>
<reference evidence="3 4" key="1">
    <citation type="journal article" date="2021" name="BMC Biol.">
        <title>Horizontally acquired antibacterial genes associated with adaptive radiation of ladybird beetles.</title>
        <authorList>
            <person name="Li H.S."/>
            <person name="Tang X.F."/>
            <person name="Huang Y.H."/>
            <person name="Xu Z.Y."/>
            <person name="Chen M.L."/>
            <person name="Du X.Y."/>
            <person name="Qiu B.Y."/>
            <person name="Chen P.T."/>
            <person name="Zhang W."/>
            <person name="Slipinski A."/>
            <person name="Escalona H.E."/>
            <person name="Waterhouse R.M."/>
            <person name="Zwick A."/>
            <person name="Pang H."/>
        </authorList>
    </citation>
    <scope>NUCLEOTIDE SEQUENCE [LARGE SCALE GENOMIC DNA]</scope>
    <source>
        <strain evidence="3">SYSU2018</strain>
    </source>
</reference>
<evidence type="ECO:0000313" key="3">
    <source>
        <dbReference type="EMBL" id="KAL3284035.1"/>
    </source>
</evidence>
<evidence type="ECO:0000313" key="4">
    <source>
        <dbReference type="Proteomes" id="UP001516400"/>
    </source>
</evidence>
<dbReference type="EMBL" id="JABFTP020000165">
    <property type="protein sequence ID" value="KAL3284035.1"/>
    <property type="molecule type" value="Genomic_DNA"/>
</dbReference>
<keyword evidence="4" id="KW-1185">Reference proteome</keyword>
<protein>
    <recommendedName>
        <fullName evidence="2">Dynein heavy chain tail domain-containing protein</fullName>
    </recommendedName>
</protein>
<evidence type="ECO:0000259" key="2">
    <source>
        <dbReference type="Pfam" id="PF08385"/>
    </source>
</evidence>
<proteinExistence type="inferred from homology"/>
<name>A0ABD2NZC0_9CUCU</name>
<comment type="similarity">
    <text evidence="1">Belongs to the dynein heavy chain family.</text>
</comment>
<dbReference type="Pfam" id="PF08385">
    <property type="entry name" value="DHC_N1"/>
    <property type="match status" value="1"/>
</dbReference>
<dbReference type="AlphaFoldDB" id="A0ABD2NZC0"/>
<sequence length="159" mass="19188">MIMFQEELEVLRDRYNEERQSPLVPRNMPPACGRIRWIRQYYRRIELPMEVFKTKDRVIKHRKVQKCIQLFNALAMVFVHYEQLYHEAWCDFAVQVGLSSSFMIRNLPLTLNIFLNFYLDSLMHHVWSVVLRPYLECTLYVAKYLLDDGGFPQYLSDCQ</sequence>
<dbReference type="PANTHER" id="PTHR46532">
    <property type="entry name" value="MALE FERTILITY FACTOR KL5"/>
    <property type="match status" value="1"/>
</dbReference>
<dbReference type="Proteomes" id="UP001516400">
    <property type="component" value="Unassembled WGS sequence"/>
</dbReference>
<gene>
    <name evidence="3" type="ORF">HHI36_018205</name>
</gene>
<dbReference type="InterPro" id="IPR013594">
    <property type="entry name" value="Dynein_heavy_tail"/>
</dbReference>